<dbReference type="AlphaFoldDB" id="A0A915EE92"/>
<name>A0A915EE92_9BILA</name>
<reference evidence="2" key="1">
    <citation type="submission" date="2022-11" db="UniProtKB">
        <authorList>
            <consortium name="WormBaseParasite"/>
        </authorList>
    </citation>
    <scope>IDENTIFICATION</scope>
</reference>
<dbReference type="WBParaSite" id="jg5424">
    <property type="protein sequence ID" value="jg5424"/>
    <property type="gene ID" value="jg5424"/>
</dbReference>
<evidence type="ECO:0000313" key="1">
    <source>
        <dbReference type="Proteomes" id="UP000887574"/>
    </source>
</evidence>
<protein>
    <submittedName>
        <fullName evidence="2">Uncharacterized protein</fullName>
    </submittedName>
</protein>
<organism evidence="1 2">
    <name type="scientific">Ditylenchus dipsaci</name>
    <dbReference type="NCBI Taxonomy" id="166011"/>
    <lineage>
        <taxon>Eukaryota</taxon>
        <taxon>Metazoa</taxon>
        <taxon>Ecdysozoa</taxon>
        <taxon>Nematoda</taxon>
        <taxon>Chromadorea</taxon>
        <taxon>Rhabditida</taxon>
        <taxon>Tylenchina</taxon>
        <taxon>Tylenchomorpha</taxon>
        <taxon>Sphaerularioidea</taxon>
        <taxon>Anguinidae</taxon>
        <taxon>Anguininae</taxon>
        <taxon>Ditylenchus</taxon>
    </lineage>
</organism>
<evidence type="ECO:0000313" key="2">
    <source>
        <dbReference type="WBParaSite" id="jg5424"/>
    </source>
</evidence>
<dbReference type="Proteomes" id="UP000887574">
    <property type="component" value="Unplaced"/>
</dbReference>
<sequence>MLWSIETRAGPLDLELNTSGASVASSCSFGPRDMFPQSCLIRQEIPFSWFELNSNKRKEHRSFDEQQQYKQLATVSYSIDTHCSSSQQFMLLSDQANVELISSDISSKLQSIELHSYRNEHITLLSPSNLSFTSNSMNALLIRYNRDTRQQQETAEILPYSSPATHTKPILYAQTKDPPPLWSIIPLPYR</sequence>
<accession>A0A915EE92</accession>
<proteinExistence type="predicted"/>
<keyword evidence="1" id="KW-1185">Reference proteome</keyword>